<organism evidence="2 3">
    <name type="scientific">candidate division WOR-3 bacterium 4484_100</name>
    <dbReference type="NCBI Taxonomy" id="1936077"/>
    <lineage>
        <taxon>Bacteria</taxon>
        <taxon>Bacteria division WOR-3</taxon>
    </lineage>
</organism>
<dbReference type="InterPro" id="IPR011659">
    <property type="entry name" value="WD40"/>
</dbReference>
<reference evidence="3" key="1">
    <citation type="submission" date="2017-01" db="EMBL/GenBank/DDBJ databases">
        <title>Novel pathways for hydrocarbon cycling and metabolic interdependencies in hydrothermal sediment communities.</title>
        <authorList>
            <person name="Dombrowski N."/>
            <person name="Seitz K."/>
            <person name="Teske A."/>
            <person name="Baker B."/>
        </authorList>
    </citation>
    <scope>NUCLEOTIDE SEQUENCE [LARGE SCALE GENOMIC DNA]</scope>
</reference>
<dbReference type="InterPro" id="IPR011042">
    <property type="entry name" value="6-blade_b-propeller_TolB-like"/>
</dbReference>
<evidence type="ECO:0000256" key="1">
    <source>
        <dbReference type="ARBA" id="ARBA00009820"/>
    </source>
</evidence>
<gene>
    <name evidence="2" type="ORF">BXT86_06195</name>
</gene>
<dbReference type="PANTHER" id="PTHR36842:SF1">
    <property type="entry name" value="PROTEIN TOLB"/>
    <property type="match status" value="1"/>
</dbReference>
<dbReference type="Gene3D" id="3.40.50.1820">
    <property type="entry name" value="alpha/beta hydrolase"/>
    <property type="match status" value="1"/>
</dbReference>
<comment type="similarity">
    <text evidence="1">Belongs to the TolB family.</text>
</comment>
<dbReference type="SUPFAM" id="SSF82171">
    <property type="entry name" value="DPP6 N-terminal domain-like"/>
    <property type="match status" value="1"/>
</dbReference>
<evidence type="ECO:0008006" key="4">
    <source>
        <dbReference type="Google" id="ProtNLM"/>
    </source>
</evidence>
<accession>A0A1V4QDU2</accession>
<dbReference type="AlphaFoldDB" id="A0A1V4QDU2"/>
<evidence type="ECO:0000313" key="3">
    <source>
        <dbReference type="Proteomes" id="UP000191663"/>
    </source>
</evidence>
<sequence>MKKRLVSIQDLYKIKFLRELSLAPSADMVAYTVEWLDYKKNTYYSNLYVVDSKGRVRHYIRGNKKVRSPAWSPDGRYISFIMSEKEKQNIWLIPVDGGEPFCLTRTKGTFGRYVWTPDGRYIVCEFTREKIDKERILEKGKPPLYYYIKRSWYKLDGKGILPEEKQHIWRVNTKTGKMKQLTSGKNGDSAPNISPDGKKIVFVSNRNEPFEEKLLYTDIFVIDIDGKNEMKVKTLAGPKDLPTFLADNRTIIYVGTRYPNDYAGWRNNYIWATRVKDGRSINLTRSLDRTVRDRVLDDLGHPDGDAPKPSSDGRTIYFTATDYGNTFLYGVDVSSKRVFKYYNEPGRIYGFDYDGKDTFVFAKSTSTDPGDIYLLKNGRCRRLTEVNKRYLQTHRIVRPEEFRFKGYKGREIQGWILKPPNFNKKRRYPLLVQIHGGPHFAYGNSFFHEFQV</sequence>
<protein>
    <recommendedName>
        <fullName evidence="4">S9 family peptidase</fullName>
    </recommendedName>
</protein>
<evidence type="ECO:0000313" key="2">
    <source>
        <dbReference type="EMBL" id="OPX17504.1"/>
    </source>
</evidence>
<dbReference type="SUPFAM" id="SSF53474">
    <property type="entry name" value="alpha/beta-Hydrolases"/>
    <property type="match status" value="1"/>
</dbReference>
<name>A0A1V4QDU2_UNCW3</name>
<proteinExistence type="inferred from homology"/>
<dbReference type="Gene3D" id="2.120.10.30">
    <property type="entry name" value="TolB, C-terminal domain"/>
    <property type="match status" value="2"/>
</dbReference>
<dbReference type="InterPro" id="IPR029058">
    <property type="entry name" value="AB_hydrolase_fold"/>
</dbReference>
<dbReference type="Proteomes" id="UP000191663">
    <property type="component" value="Unassembled WGS sequence"/>
</dbReference>
<dbReference type="PANTHER" id="PTHR36842">
    <property type="entry name" value="PROTEIN TOLB HOMOLOG"/>
    <property type="match status" value="1"/>
</dbReference>
<dbReference type="EMBL" id="MUKB01000116">
    <property type="protein sequence ID" value="OPX17504.1"/>
    <property type="molecule type" value="Genomic_DNA"/>
</dbReference>
<comment type="caution">
    <text evidence="2">The sequence shown here is derived from an EMBL/GenBank/DDBJ whole genome shotgun (WGS) entry which is preliminary data.</text>
</comment>
<feature type="non-terminal residue" evidence="2">
    <location>
        <position position="452"/>
    </location>
</feature>
<dbReference type="Pfam" id="PF07676">
    <property type="entry name" value="PD40"/>
    <property type="match status" value="2"/>
</dbReference>